<reference evidence="2" key="1">
    <citation type="journal article" date="2023" name="Mol. Phylogenet. Evol.">
        <title>Genome-scale phylogeny and comparative genomics of the fungal order Sordariales.</title>
        <authorList>
            <person name="Hensen N."/>
            <person name="Bonometti L."/>
            <person name="Westerberg I."/>
            <person name="Brannstrom I.O."/>
            <person name="Guillou S."/>
            <person name="Cros-Aarteil S."/>
            <person name="Calhoun S."/>
            <person name="Haridas S."/>
            <person name="Kuo A."/>
            <person name="Mondo S."/>
            <person name="Pangilinan J."/>
            <person name="Riley R."/>
            <person name="LaButti K."/>
            <person name="Andreopoulos B."/>
            <person name="Lipzen A."/>
            <person name="Chen C."/>
            <person name="Yan M."/>
            <person name="Daum C."/>
            <person name="Ng V."/>
            <person name="Clum A."/>
            <person name="Steindorff A."/>
            <person name="Ohm R.A."/>
            <person name="Martin F."/>
            <person name="Silar P."/>
            <person name="Natvig D.O."/>
            <person name="Lalanne C."/>
            <person name="Gautier V."/>
            <person name="Ament-Velasquez S.L."/>
            <person name="Kruys A."/>
            <person name="Hutchinson M.I."/>
            <person name="Powell A.J."/>
            <person name="Barry K."/>
            <person name="Miller A.N."/>
            <person name="Grigoriev I.V."/>
            <person name="Debuchy R."/>
            <person name="Gladieux P."/>
            <person name="Hiltunen Thoren M."/>
            <person name="Johannesson H."/>
        </authorList>
    </citation>
    <scope>NUCLEOTIDE SEQUENCE</scope>
    <source>
        <strain evidence="2">PSN309</strain>
    </source>
</reference>
<keyword evidence="1" id="KW-0732">Signal</keyword>
<sequence>MVKITALVLTALATLTAARNCTPGLDYCGYILRDIATANNYDAQMTAALRKLGVPVNESSMTHGLFYCIPGGDGDVRALAVCANGCLNGGKERNDFCKLP</sequence>
<dbReference type="Proteomes" id="UP001302126">
    <property type="component" value="Unassembled WGS sequence"/>
</dbReference>
<evidence type="ECO:0000313" key="2">
    <source>
        <dbReference type="EMBL" id="KAK4182253.1"/>
    </source>
</evidence>
<reference evidence="2" key="2">
    <citation type="submission" date="2023-05" db="EMBL/GenBank/DDBJ databases">
        <authorList>
            <consortium name="Lawrence Berkeley National Laboratory"/>
            <person name="Steindorff A."/>
            <person name="Hensen N."/>
            <person name="Bonometti L."/>
            <person name="Westerberg I."/>
            <person name="Brannstrom I.O."/>
            <person name="Guillou S."/>
            <person name="Cros-Aarteil S."/>
            <person name="Calhoun S."/>
            <person name="Haridas S."/>
            <person name="Kuo A."/>
            <person name="Mondo S."/>
            <person name="Pangilinan J."/>
            <person name="Riley R."/>
            <person name="Labutti K."/>
            <person name="Andreopoulos B."/>
            <person name="Lipzen A."/>
            <person name="Chen C."/>
            <person name="Yanf M."/>
            <person name="Daum C."/>
            <person name="Ng V."/>
            <person name="Clum A."/>
            <person name="Ohm R."/>
            <person name="Martin F."/>
            <person name="Silar P."/>
            <person name="Natvig D."/>
            <person name="Lalanne C."/>
            <person name="Gautier V."/>
            <person name="Ament-Velasquez S.L."/>
            <person name="Kruys A."/>
            <person name="Hutchinson M.I."/>
            <person name="Powell A.J."/>
            <person name="Barry K."/>
            <person name="Miller A.N."/>
            <person name="Grigoriev I.V."/>
            <person name="Debuchy R."/>
            <person name="Gladieux P."/>
            <person name="Thoren M.H."/>
            <person name="Johannesson H."/>
        </authorList>
    </citation>
    <scope>NUCLEOTIDE SEQUENCE</scope>
    <source>
        <strain evidence="2">PSN309</strain>
    </source>
</reference>
<name>A0AAN6WHM9_9PEZI</name>
<evidence type="ECO:0000256" key="1">
    <source>
        <dbReference type="SAM" id="SignalP"/>
    </source>
</evidence>
<evidence type="ECO:0000313" key="3">
    <source>
        <dbReference type="Proteomes" id="UP001302126"/>
    </source>
</evidence>
<protein>
    <submittedName>
        <fullName evidence="2">Uncharacterized protein</fullName>
    </submittedName>
</protein>
<keyword evidence="3" id="KW-1185">Reference proteome</keyword>
<accession>A0AAN6WHM9</accession>
<gene>
    <name evidence="2" type="ORF">QBC35DRAFT_457482</name>
</gene>
<feature type="chain" id="PRO_5042831385" evidence="1">
    <location>
        <begin position="19"/>
        <end position="100"/>
    </location>
</feature>
<dbReference type="EMBL" id="MU864700">
    <property type="protein sequence ID" value="KAK4182253.1"/>
    <property type="molecule type" value="Genomic_DNA"/>
</dbReference>
<proteinExistence type="predicted"/>
<feature type="signal peptide" evidence="1">
    <location>
        <begin position="1"/>
        <end position="18"/>
    </location>
</feature>
<dbReference type="AlphaFoldDB" id="A0AAN6WHM9"/>
<organism evidence="2 3">
    <name type="scientific">Podospora australis</name>
    <dbReference type="NCBI Taxonomy" id="1536484"/>
    <lineage>
        <taxon>Eukaryota</taxon>
        <taxon>Fungi</taxon>
        <taxon>Dikarya</taxon>
        <taxon>Ascomycota</taxon>
        <taxon>Pezizomycotina</taxon>
        <taxon>Sordariomycetes</taxon>
        <taxon>Sordariomycetidae</taxon>
        <taxon>Sordariales</taxon>
        <taxon>Podosporaceae</taxon>
        <taxon>Podospora</taxon>
    </lineage>
</organism>
<comment type="caution">
    <text evidence="2">The sequence shown here is derived from an EMBL/GenBank/DDBJ whole genome shotgun (WGS) entry which is preliminary data.</text>
</comment>